<dbReference type="GO" id="GO:0006260">
    <property type="term" value="P:DNA replication"/>
    <property type="evidence" value="ECO:0007669"/>
    <property type="project" value="UniProtKB-KW"/>
</dbReference>
<accession>A0A9N9GC50</accession>
<comment type="caution">
    <text evidence="12">The sequence shown here is derived from an EMBL/GenBank/DDBJ whole genome shotgun (WGS) entry which is preliminary data.</text>
</comment>
<keyword evidence="3" id="KW-0548">Nucleotidyltransferase</keyword>
<dbReference type="GO" id="GO:0006281">
    <property type="term" value="P:DNA repair"/>
    <property type="evidence" value="ECO:0007669"/>
    <property type="project" value="UniProtKB-KW"/>
</dbReference>
<organism evidence="12 13">
    <name type="scientific">Diversispora eburnea</name>
    <dbReference type="NCBI Taxonomy" id="1213867"/>
    <lineage>
        <taxon>Eukaryota</taxon>
        <taxon>Fungi</taxon>
        <taxon>Fungi incertae sedis</taxon>
        <taxon>Mucoromycota</taxon>
        <taxon>Glomeromycotina</taxon>
        <taxon>Glomeromycetes</taxon>
        <taxon>Diversisporales</taxon>
        <taxon>Diversisporaceae</taxon>
        <taxon>Diversispora</taxon>
    </lineage>
</organism>
<dbReference type="Pfam" id="PF11799">
    <property type="entry name" value="IMS_C"/>
    <property type="match status" value="1"/>
</dbReference>
<evidence type="ECO:0000256" key="5">
    <source>
        <dbReference type="ARBA" id="ARBA00022723"/>
    </source>
</evidence>
<dbReference type="PANTHER" id="PTHR11076:SF33">
    <property type="entry name" value="DNA POLYMERASE KAPPA"/>
    <property type="match status" value="1"/>
</dbReference>
<dbReference type="InterPro" id="IPR050116">
    <property type="entry name" value="DNA_polymerase-Y"/>
</dbReference>
<dbReference type="OrthoDB" id="1747274at2759"/>
<dbReference type="GO" id="GO:0003887">
    <property type="term" value="F:DNA-directed DNA polymerase activity"/>
    <property type="evidence" value="ECO:0007669"/>
    <property type="project" value="UniProtKB-KW"/>
</dbReference>
<dbReference type="SUPFAM" id="SSF100879">
    <property type="entry name" value="Lesion bypass DNA polymerase (Y-family), little finger domain"/>
    <property type="match status" value="1"/>
</dbReference>
<dbReference type="Gene3D" id="3.30.1490.100">
    <property type="entry name" value="DNA polymerase, Y-family, little finger domain"/>
    <property type="match status" value="1"/>
</dbReference>
<keyword evidence="13" id="KW-1185">Reference proteome</keyword>
<feature type="non-terminal residue" evidence="12">
    <location>
        <position position="225"/>
    </location>
</feature>
<evidence type="ECO:0000259" key="11">
    <source>
        <dbReference type="Pfam" id="PF11799"/>
    </source>
</evidence>
<gene>
    <name evidence="12" type="ORF">DEBURN_LOCUS9315</name>
</gene>
<dbReference type="GO" id="GO:0042276">
    <property type="term" value="P:error-prone translesion synthesis"/>
    <property type="evidence" value="ECO:0007669"/>
    <property type="project" value="TreeGrafter"/>
</dbReference>
<dbReference type="PANTHER" id="PTHR11076">
    <property type="entry name" value="DNA REPAIR POLYMERASE UMUC / TRANSFERASE FAMILY MEMBER"/>
    <property type="match status" value="1"/>
</dbReference>
<evidence type="ECO:0000256" key="3">
    <source>
        <dbReference type="ARBA" id="ARBA00022695"/>
    </source>
</evidence>
<sequence>MGVSRTFVPLSNPQDLLAKLRQLTDLLEFELKKEDLSGRTVTLYFKSTTFEVKSRSRTIPRYIFESDDLYYFGKQILEAELPMKIRNLGIRLSTLHPREVERRCGIKRVLVNEQDGYNNKQGSLQTGPSIKKQRVKTLIKESVTNITEITDNNKTLMSNSDTQHLNINWDCPRCQKVFNNPSILRINSHLDNCLNRINTRQQNLKVTIKNNNQQKDSSLFNYFGR</sequence>
<dbReference type="AlphaFoldDB" id="A0A9N9GC50"/>
<proteinExistence type="predicted"/>
<dbReference type="GO" id="GO:0003684">
    <property type="term" value="F:damaged DNA binding"/>
    <property type="evidence" value="ECO:0007669"/>
    <property type="project" value="InterPro"/>
</dbReference>
<keyword evidence="6" id="KW-0227">DNA damage</keyword>
<dbReference type="GO" id="GO:0046872">
    <property type="term" value="F:metal ion binding"/>
    <property type="evidence" value="ECO:0007669"/>
    <property type="project" value="UniProtKB-KW"/>
</dbReference>
<comment type="catalytic activity">
    <reaction evidence="10">
        <text>DNA(n) + a 2'-deoxyribonucleoside 5'-triphosphate = DNA(n+1) + diphosphate</text>
        <dbReference type="Rhea" id="RHEA:22508"/>
        <dbReference type="Rhea" id="RHEA-COMP:17339"/>
        <dbReference type="Rhea" id="RHEA-COMP:17340"/>
        <dbReference type="ChEBI" id="CHEBI:33019"/>
        <dbReference type="ChEBI" id="CHEBI:61560"/>
        <dbReference type="ChEBI" id="CHEBI:173112"/>
        <dbReference type="EC" id="2.7.7.7"/>
    </reaction>
</comment>
<keyword evidence="4" id="KW-0235">DNA replication</keyword>
<feature type="domain" description="DNA polymerase Y-family little finger" evidence="11">
    <location>
        <begin position="1"/>
        <end position="99"/>
    </location>
</feature>
<dbReference type="Proteomes" id="UP000789706">
    <property type="component" value="Unassembled WGS sequence"/>
</dbReference>
<name>A0A9N9GC50_9GLOM</name>
<reference evidence="12" key="1">
    <citation type="submission" date="2021-06" db="EMBL/GenBank/DDBJ databases">
        <authorList>
            <person name="Kallberg Y."/>
            <person name="Tangrot J."/>
            <person name="Rosling A."/>
        </authorList>
    </citation>
    <scope>NUCLEOTIDE SEQUENCE</scope>
    <source>
        <strain evidence="12">AZ414A</strain>
    </source>
</reference>
<evidence type="ECO:0000313" key="12">
    <source>
        <dbReference type="EMBL" id="CAG8596555.1"/>
    </source>
</evidence>
<keyword evidence="7" id="KW-0460">Magnesium</keyword>
<dbReference type="Gene3D" id="3.30.160.60">
    <property type="entry name" value="Classic Zinc Finger"/>
    <property type="match status" value="1"/>
</dbReference>
<evidence type="ECO:0000256" key="2">
    <source>
        <dbReference type="ARBA" id="ARBA00022679"/>
    </source>
</evidence>
<keyword evidence="9" id="KW-0234">DNA repair</keyword>
<evidence type="ECO:0000256" key="6">
    <source>
        <dbReference type="ARBA" id="ARBA00022763"/>
    </source>
</evidence>
<evidence type="ECO:0000256" key="7">
    <source>
        <dbReference type="ARBA" id="ARBA00022842"/>
    </source>
</evidence>
<evidence type="ECO:0000256" key="8">
    <source>
        <dbReference type="ARBA" id="ARBA00022932"/>
    </source>
</evidence>
<evidence type="ECO:0000313" key="13">
    <source>
        <dbReference type="Proteomes" id="UP000789706"/>
    </source>
</evidence>
<dbReference type="FunFam" id="3.30.1490.100:FF:000004">
    <property type="entry name" value="DNA polymerase IV"/>
    <property type="match status" value="1"/>
</dbReference>
<keyword evidence="8" id="KW-0239">DNA-directed DNA polymerase</keyword>
<keyword evidence="2" id="KW-0808">Transferase</keyword>
<dbReference type="EC" id="2.7.7.7" evidence="1"/>
<evidence type="ECO:0000256" key="9">
    <source>
        <dbReference type="ARBA" id="ARBA00023204"/>
    </source>
</evidence>
<protein>
    <recommendedName>
        <fullName evidence="1">DNA-directed DNA polymerase</fullName>
        <ecNumber evidence="1">2.7.7.7</ecNumber>
    </recommendedName>
</protein>
<evidence type="ECO:0000256" key="4">
    <source>
        <dbReference type="ARBA" id="ARBA00022705"/>
    </source>
</evidence>
<evidence type="ECO:0000256" key="1">
    <source>
        <dbReference type="ARBA" id="ARBA00012417"/>
    </source>
</evidence>
<keyword evidence="5" id="KW-0479">Metal-binding</keyword>
<dbReference type="InterPro" id="IPR017961">
    <property type="entry name" value="DNA_pol_Y-fam_little_finger"/>
</dbReference>
<dbReference type="InterPro" id="IPR036775">
    <property type="entry name" value="DNA_pol_Y-fam_lit_finger_sf"/>
</dbReference>
<evidence type="ECO:0000256" key="10">
    <source>
        <dbReference type="ARBA" id="ARBA00049244"/>
    </source>
</evidence>
<dbReference type="GO" id="GO:0005634">
    <property type="term" value="C:nucleus"/>
    <property type="evidence" value="ECO:0007669"/>
    <property type="project" value="TreeGrafter"/>
</dbReference>
<dbReference type="EMBL" id="CAJVPK010001720">
    <property type="protein sequence ID" value="CAG8596555.1"/>
    <property type="molecule type" value="Genomic_DNA"/>
</dbReference>